<dbReference type="EMBL" id="JARQWQ010000024">
    <property type="protein sequence ID" value="KAK2563844.1"/>
    <property type="molecule type" value="Genomic_DNA"/>
</dbReference>
<dbReference type="AlphaFoldDB" id="A0AAD9QMH1"/>
<gene>
    <name evidence="1" type="ORF">P5673_012849</name>
</gene>
<reference evidence="1" key="1">
    <citation type="journal article" date="2023" name="G3 (Bethesda)">
        <title>Whole genome assembly and annotation of the endangered Caribbean coral Acropora cervicornis.</title>
        <authorList>
            <person name="Selwyn J.D."/>
            <person name="Vollmer S.V."/>
        </authorList>
    </citation>
    <scope>NUCLEOTIDE SEQUENCE</scope>
    <source>
        <strain evidence="1">K2</strain>
    </source>
</reference>
<keyword evidence="2" id="KW-1185">Reference proteome</keyword>
<organism evidence="1 2">
    <name type="scientific">Acropora cervicornis</name>
    <name type="common">Staghorn coral</name>
    <dbReference type="NCBI Taxonomy" id="6130"/>
    <lineage>
        <taxon>Eukaryota</taxon>
        <taxon>Metazoa</taxon>
        <taxon>Cnidaria</taxon>
        <taxon>Anthozoa</taxon>
        <taxon>Hexacorallia</taxon>
        <taxon>Scleractinia</taxon>
        <taxon>Astrocoeniina</taxon>
        <taxon>Acroporidae</taxon>
        <taxon>Acropora</taxon>
    </lineage>
</organism>
<proteinExistence type="predicted"/>
<evidence type="ECO:0000313" key="1">
    <source>
        <dbReference type="EMBL" id="KAK2563844.1"/>
    </source>
</evidence>
<dbReference type="PANTHER" id="PTHR47018:SF4">
    <property type="match status" value="1"/>
</dbReference>
<evidence type="ECO:0000313" key="2">
    <source>
        <dbReference type="Proteomes" id="UP001249851"/>
    </source>
</evidence>
<protein>
    <submittedName>
        <fullName evidence="1">Uncharacterized protein</fullName>
    </submittedName>
</protein>
<name>A0AAD9QMH1_ACRCE</name>
<sequence>KNWFSTCEKKTSVQELCTYGAVWHKSCHLIFANSKLERAQHKIKRKSMAKKAKRQVSNQNVYIFCDEQGNNFHQVLTLEVDRDVNELAVQMQDSQMIAKLAEGDIVAIEAKYHSRGTLLFKLSSIHDLYVSHFCNFHVDKSVNKISLKNQIMKHYHGAIQEQTDGKNAVLVFNQSIKTLLKDALQKK</sequence>
<feature type="non-terminal residue" evidence="1">
    <location>
        <position position="187"/>
    </location>
</feature>
<dbReference type="Proteomes" id="UP001249851">
    <property type="component" value="Unassembled WGS sequence"/>
</dbReference>
<dbReference type="PANTHER" id="PTHR47018">
    <property type="entry name" value="CXC DOMAIN-CONTAINING PROTEIN-RELATED"/>
    <property type="match status" value="1"/>
</dbReference>
<accession>A0AAD9QMH1</accession>
<reference evidence="1" key="2">
    <citation type="journal article" date="2023" name="Science">
        <title>Genomic signatures of disease resistance in endangered staghorn corals.</title>
        <authorList>
            <person name="Vollmer S.V."/>
            <person name="Selwyn J.D."/>
            <person name="Despard B.A."/>
            <person name="Roesel C.L."/>
        </authorList>
    </citation>
    <scope>NUCLEOTIDE SEQUENCE</scope>
    <source>
        <strain evidence="1">K2</strain>
    </source>
</reference>
<comment type="caution">
    <text evidence="1">The sequence shown here is derived from an EMBL/GenBank/DDBJ whole genome shotgun (WGS) entry which is preliminary data.</text>
</comment>